<keyword evidence="9" id="KW-0695">RNA-directed DNA polymerase</keyword>
<comment type="similarity">
    <text evidence="1">Belongs to the beta type-B retroviral polymerase family. HERV class-II K(HML-2) pol subfamily.</text>
</comment>
<evidence type="ECO:0000259" key="11">
    <source>
        <dbReference type="Pfam" id="PF00078"/>
    </source>
</evidence>
<evidence type="ECO:0000256" key="3">
    <source>
        <dbReference type="ARBA" id="ARBA00022670"/>
    </source>
</evidence>
<sequence length="336" mass="37494">MHKPDRSLRLCVDYRLNTTVVFDTLPMPHVAELVECIGNTQYIMTLDLVKGYWQIPTAREDQLKTAFRTPWGLYEFMRMPFGLHGAAATFQRLMDWVLAPHVEYTAAYIDDIVVFSQTRTNASETAVRAVLTQEEEGAERPVAYTSRKLLPAETRCTDEAQTDDPKSQAEEITNLPGARGNKEACCRKLPKRFISHAHLQLGPGDATRRHLLVKIKNQPGKCRSRDTEGQRTSGELPDGEHPATVGSSSGCRSCKGSLSRGRPAGIEDAGREASSGSRSCRESLCRRSPAGIKTADRESRHGSAYERQRGLQPQGRGRSQRGRRRPRLGWSHGPRL</sequence>
<gene>
    <name evidence="13" type="primary">LOC112550614</name>
</gene>
<evidence type="ECO:0000313" key="12">
    <source>
        <dbReference type="Proteomes" id="UP000189705"/>
    </source>
</evidence>
<organism evidence="12 13">
    <name type="scientific">Alligator sinensis</name>
    <name type="common">Chinese alligator</name>
    <dbReference type="NCBI Taxonomy" id="38654"/>
    <lineage>
        <taxon>Eukaryota</taxon>
        <taxon>Metazoa</taxon>
        <taxon>Chordata</taxon>
        <taxon>Craniata</taxon>
        <taxon>Vertebrata</taxon>
        <taxon>Euteleostomi</taxon>
        <taxon>Archelosauria</taxon>
        <taxon>Archosauria</taxon>
        <taxon>Crocodylia</taxon>
        <taxon>Alligatoridae</taxon>
        <taxon>Alligatorinae</taxon>
        <taxon>Alligator</taxon>
    </lineage>
</organism>
<keyword evidence="7" id="KW-0255">Endonuclease</keyword>
<feature type="compositionally biased region" description="Basic residues" evidence="10">
    <location>
        <begin position="318"/>
        <end position="327"/>
    </location>
</feature>
<dbReference type="GO" id="GO:0008233">
    <property type="term" value="F:peptidase activity"/>
    <property type="evidence" value="ECO:0007669"/>
    <property type="project" value="UniProtKB-KW"/>
</dbReference>
<dbReference type="Gene3D" id="3.30.70.270">
    <property type="match status" value="1"/>
</dbReference>
<dbReference type="PANTHER" id="PTHR24559">
    <property type="entry name" value="TRANSPOSON TY3-I GAG-POL POLYPROTEIN"/>
    <property type="match status" value="1"/>
</dbReference>
<dbReference type="CDD" id="cd01647">
    <property type="entry name" value="RT_LTR"/>
    <property type="match status" value="1"/>
</dbReference>
<dbReference type="SUPFAM" id="SSF56672">
    <property type="entry name" value="DNA/RNA polymerases"/>
    <property type="match status" value="1"/>
</dbReference>
<dbReference type="GO" id="GO:0004523">
    <property type="term" value="F:RNA-DNA hybrid ribonuclease activity"/>
    <property type="evidence" value="ECO:0007669"/>
    <property type="project" value="UniProtKB-EC"/>
</dbReference>
<dbReference type="Proteomes" id="UP000189705">
    <property type="component" value="Unplaced"/>
</dbReference>
<dbReference type="AlphaFoldDB" id="A0A3Q0GRH0"/>
<dbReference type="GO" id="GO:0003964">
    <property type="term" value="F:RNA-directed DNA polymerase activity"/>
    <property type="evidence" value="ECO:0007669"/>
    <property type="project" value="UniProtKB-KW"/>
</dbReference>
<dbReference type="PANTHER" id="PTHR24559:SF454">
    <property type="entry name" value="RIBONUCLEASE H"/>
    <property type="match status" value="1"/>
</dbReference>
<evidence type="ECO:0000256" key="7">
    <source>
        <dbReference type="ARBA" id="ARBA00022759"/>
    </source>
</evidence>
<dbReference type="InterPro" id="IPR053134">
    <property type="entry name" value="RNA-dir_DNA_polymerase"/>
</dbReference>
<keyword evidence="5" id="KW-0548">Nucleotidyltransferase</keyword>
<dbReference type="GO" id="GO:0006508">
    <property type="term" value="P:proteolysis"/>
    <property type="evidence" value="ECO:0007669"/>
    <property type="project" value="UniProtKB-KW"/>
</dbReference>
<feature type="compositionally biased region" description="Basic and acidic residues" evidence="10">
    <location>
        <begin position="155"/>
        <end position="169"/>
    </location>
</feature>
<feature type="domain" description="Reverse transcriptase" evidence="11">
    <location>
        <begin position="2"/>
        <end position="131"/>
    </location>
</feature>
<evidence type="ECO:0000256" key="10">
    <source>
        <dbReference type="SAM" id="MobiDB-lite"/>
    </source>
</evidence>
<feature type="compositionally biased region" description="Low complexity" evidence="10">
    <location>
        <begin position="246"/>
        <end position="262"/>
    </location>
</feature>
<dbReference type="Gene3D" id="3.10.10.10">
    <property type="entry name" value="HIV Type 1 Reverse Transcriptase, subunit A, domain 1"/>
    <property type="match status" value="1"/>
</dbReference>
<proteinExistence type="inferred from homology"/>
<evidence type="ECO:0000256" key="9">
    <source>
        <dbReference type="ARBA" id="ARBA00022918"/>
    </source>
</evidence>
<dbReference type="FunFam" id="3.10.10.10:FF:000007">
    <property type="entry name" value="Retrovirus-related Pol polyprotein from transposon 17.6-like Protein"/>
    <property type="match status" value="1"/>
</dbReference>
<evidence type="ECO:0000256" key="2">
    <source>
        <dbReference type="ARBA" id="ARBA00012180"/>
    </source>
</evidence>
<dbReference type="InterPro" id="IPR043128">
    <property type="entry name" value="Rev_trsase/Diguanyl_cyclase"/>
</dbReference>
<dbReference type="GeneID" id="112550614"/>
<keyword evidence="8" id="KW-0378">Hydrolase</keyword>
<feature type="region of interest" description="Disordered" evidence="10">
    <location>
        <begin position="217"/>
        <end position="336"/>
    </location>
</feature>
<keyword evidence="3" id="KW-0645">Protease</keyword>
<dbReference type="InParanoid" id="A0A3Q0GRH0"/>
<feature type="compositionally biased region" description="Basic and acidic residues" evidence="10">
    <location>
        <begin position="294"/>
        <end position="309"/>
    </location>
</feature>
<evidence type="ECO:0000256" key="1">
    <source>
        <dbReference type="ARBA" id="ARBA00010879"/>
    </source>
</evidence>
<name>A0A3Q0GRH0_ALLSI</name>
<keyword evidence="4" id="KW-0808">Transferase</keyword>
<feature type="region of interest" description="Disordered" evidence="10">
    <location>
        <begin position="153"/>
        <end position="181"/>
    </location>
</feature>
<dbReference type="STRING" id="38654.A0A3Q0GRH0"/>
<evidence type="ECO:0000313" key="13">
    <source>
        <dbReference type="RefSeq" id="XP_025062379.1"/>
    </source>
</evidence>
<dbReference type="Pfam" id="PF00078">
    <property type="entry name" value="RVT_1"/>
    <property type="match status" value="1"/>
</dbReference>
<dbReference type="InterPro" id="IPR043502">
    <property type="entry name" value="DNA/RNA_pol_sf"/>
</dbReference>
<reference evidence="13" key="1">
    <citation type="submission" date="2025-08" db="UniProtKB">
        <authorList>
            <consortium name="RefSeq"/>
        </authorList>
    </citation>
    <scope>IDENTIFICATION</scope>
</reference>
<accession>A0A3Q0GRH0</accession>
<dbReference type="RefSeq" id="XP_025062379.1">
    <property type="nucleotide sequence ID" value="XM_025206594.1"/>
</dbReference>
<evidence type="ECO:0000256" key="6">
    <source>
        <dbReference type="ARBA" id="ARBA00022722"/>
    </source>
</evidence>
<dbReference type="KEGG" id="asn:112550614"/>
<dbReference type="InterPro" id="IPR000477">
    <property type="entry name" value="RT_dom"/>
</dbReference>
<evidence type="ECO:0000256" key="4">
    <source>
        <dbReference type="ARBA" id="ARBA00022679"/>
    </source>
</evidence>
<keyword evidence="6" id="KW-0540">Nuclease</keyword>
<dbReference type="EC" id="3.1.26.4" evidence="2"/>
<protein>
    <recommendedName>
        <fullName evidence="2">ribonuclease H</fullName>
        <ecNumber evidence="2">3.1.26.4</ecNumber>
    </recommendedName>
</protein>
<keyword evidence="12" id="KW-1185">Reference proteome</keyword>
<evidence type="ECO:0000256" key="5">
    <source>
        <dbReference type="ARBA" id="ARBA00022695"/>
    </source>
</evidence>
<evidence type="ECO:0000256" key="8">
    <source>
        <dbReference type="ARBA" id="ARBA00022801"/>
    </source>
</evidence>